<accession>A0A1A6GWM1</accession>
<feature type="compositionally biased region" description="Basic residues" evidence="1">
    <location>
        <begin position="1"/>
        <end position="24"/>
    </location>
</feature>
<dbReference type="OrthoDB" id="9508136at2759"/>
<feature type="region of interest" description="Disordered" evidence="1">
    <location>
        <begin position="1"/>
        <end position="35"/>
    </location>
</feature>
<keyword evidence="4" id="KW-1185">Reference proteome</keyword>
<reference evidence="3 4" key="1">
    <citation type="submission" date="2016-06" db="EMBL/GenBank/DDBJ databases">
        <title>The Draft Genome Sequence and Annotation of the Desert Woodrat Neotoma lepida.</title>
        <authorList>
            <person name="Campbell M."/>
            <person name="Oakeson K.F."/>
            <person name="Yandell M."/>
            <person name="Halpert J.R."/>
            <person name="Dearing D."/>
        </authorList>
    </citation>
    <scope>NUCLEOTIDE SEQUENCE [LARGE SCALE GENOMIC DNA]</scope>
    <source>
        <strain evidence="3">417</strain>
        <tissue evidence="3">Liver</tissue>
    </source>
</reference>
<sequence>MEGRVKKSKTYKAWPSRRRNRQQRKPNPLPFPELFDGDTERLPDFFVQTGAYMLVDDKIFDCDEVKVTFLITRLKGRALQWVLPYIQQDSPLLSDYSGFLAEMKRGGPDLGFPMAE</sequence>
<evidence type="ECO:0000256" key="1">
    <source>
        <dbReference type="SAM" id="MobiDB-lite"/>
    </source>
</evidence>
<proteinExistence type="predicted"/>
<name>A0A1A6GWM1_NEOLE</name>
<dbReference type="AlphaFoldDB" id="A0A1A6GWM1"/>
<organism evidence="3 4">
    <name type="scientific">Neotoma lepida</name>
    <name type="common">Desert woodrat</name>
    <dbReference type="NCBI Taxonomy" id="56216"/>
    <lineage>
        <taxon>Eukaryota</taxon>
        <taxon>Metazoa</taxon>
        <taxon>Chordata</taxon>
        <taxon>Craniata</taxon>
        <taxon>Vertebrata</taxon>
        <taxon>Euteleostomi</taxon>
        <taxon>Mammalia</taxon>
        <taxon>Eutheria</taxon>
        <taxon>Euarchontoglires</taxon>
        <taxon>Glires</taxon>
        <taxon>Rodentia</taxon>
        <taxon>Myomorpha</taxon>
        <taxon>Muroidea</taxon>
        <taxon>Cricetidae</taxon>
        <taxon>Neotominae</taxon>
        <taxon>Neotoma</taxon>
    </lineage>
</organism>
<evidence type="ECO:0000259" key="2">
    <source>
        <dbReference type="Pfam" id="PF16297"/>
    </source>
</evidence>
<evidence type="ECO:0000313" key="3">
    <source>
        <dbReference type="EMBL" id="OBS70733.1"/>
    </source>
</evidence>
<dbReference type="InterPro" id="IPR032549">
    <property type="entry name" value="DUF4939"/>
</dbReference>
<dbReference type="STRING" id="56216.A0A1A6GWM1"/>
<gene>
    <name evidence="3" type="ORF">A6R68_00717</name>
</gene>
<dbReference type="Proteomes" id="UP000092124">
    <property type="component" value="Unassembled WGS sequence"/>
</dbReference>
<dbReference type="Pfam" id="PF16297">
    <property type="entry name" value="DUF4939"/>
    <property type="match status" value="1"/>
</dbReference>
<dbReference type="EMBL" id="LZPO01066277">
    <property type="protein sequence ID" value="OBS70733.1"/>
    <property type="molecule type" value="Genomic_DNA"/>
</dbReference>
<evidence type="ECO:0000313" key="4">
    <source>
        <dbReference type="Proteomes" id="UP000092124"/>
    </source>
</evidence>
<feature type="domain" description="DUF4939" evidence="2">
    <location>
        <begin position="13"/>
        <end position="105"/>
    </location>
</feature>
<comment type="caution">
    <text evidence="3">The sequence shown here is derived from an EMBL/GenBank/DDBJ whole genome shotgun (WGS) entry which is preliminary data.</text>
</comment>
<protein>
    <recommendedName>
        <fullName evidence="2">DUF4939 domain-containing protein</fullName>
    </recommendedName>
</protein>